<dbReference type="GeneID" id="64603292"/>
<dbReference type="InterPro" id="IPR002937">
    <property type="entry name" value="Amino_oxidase"/>
</dbReference>
<dbReference type="EMBL" id="JABBWE010000001">
    <property type="protein sequence ID" value="KAG1810425.1"/>
    <property type="molecule type" value="Genomic_DNA"/>
</dbReference>
<dbReference type="OrthoDB" id="7777654at2759"/>
<dbReference type="GO" id="GO:0009063">
    <property type="term" value="P:amino acid catabolic process"/>
    <property type="evidence" value="ECO:0007669"/>
    <property type="project" value="TreeGrafter"/>
</dbReference>
<dbReference type="Gene3D" id="1.10.10.1620">
    <property type="match status" value="1"/>
</dbReference>
<dbReference type="RefSeq" id="XP_041168090.1">
    <property type="nucleotide sequence ID" value="XM_041309528.1"/>
</dbReference>
<dbReference type="Pfam" id="PF01593">
    <property type="entry name" value="Amino_oxidase"/>
    <property type="match status" value="1"/>
</dbReference>
<dbReference type="GO" id="GO:0001716">
    <property type="term" value="F:L-amino-acid oxidase activity"/>
    <property type="evidence" value="ECO:0007669"/>
    <property type="project" value="TreeGrafter"/>
</dbReference>
<accession>A0A9P7JA48</accession>
<feature type="domain" description="Amine oxidase" evidence="1">
    <location>
        <begin position="317"/>
        <end position="586"/>
    </location>
</feature>
<dbReference type="Proteomes" id="UP000719766">
    <property type="component" value="Unassembled WGS sequence"/>
</dbReference>
<dbReference type="Pfam" id="PF13450">
    <property type="entry name" value="NAD_binding_8"/>
    <property type="match status" value="1"/>
</dbReference>
<dbReference type="SUPFAM" id="SSF51905">
    <property type="entry name" value="FAD/NAD(P)-binding domain"/>
    <property type="match status" value="1"/>
</dbReference>
<dbReference type="InterPro" id="IPR036188">
    <property type="entry name" value="FAD/NAD-bd_sf"/>
</dbReference>
<name>A0A9P7JA48_9AGAM</name>
<dbReference type="InterPro" id="IPR050281">
    <property type="entry name" value="Flavin_monoamine_oxidase"/>
</dbReference>
<dbReference type="PANTHER" id="PTHR10742">
    <property type="entry name" value="FLAVIN MONOAMINE OXIDASE"/>
    <property type="match status" value="1"/>
</dbReference>
<organism evidence="2 3">
    <name type="scientific">Suillus plorans</name>
    <dbReference type="NCBI Taxonomy" id="116603"/>
    <lineage>
        <taxon>Eukaryota</taxon>
        <taxon>Fungi</taxon>
        <taxon>Dikarya</taxon>
        <taxon>Basidiomycota</taxon>
        <taxon>Agaricomycotina</taxon>
        <taxon>Agaricomycetes</taxon>
        <taxon>Agaricomycetidae</taxon>
        <taxon>Boletales</taxon>
        <taxon>Suillineae</taxon>
        <taxon>Suillaceae</taxon>
        <taxon>Suillus</taxon>
    </lineage>
</organism>
<gene>
    <name evidence="2" type="ORF">HD556DRAFT_1532407</name>
</gene>
<comment type="caution">
    <text evidence="2">The sequence shown here is derived from an EMBL/GenBank/DDBJ whole genome shotgun (WGS) entry which is preliminary data.</text>
</comment>
<dbReference type="Gene3D" id="3.90.660.10">
    <property type="match status" value="1"/>
</dbReference>
<keyword evidence="3" id="KW-1185">Reference proteome</keyword>
<proteinExistence type="predicted"/>
<evidence type="ECO:0000313" key="3">
    <source>
        <dbReference type="Proteomes" id="UP000719766"/>
    </source>
</evidence>
<dbReference type="Gene3D" id="3.50.50.60">
    <property type="entry name" value="FAD/NAD(P)-binding domain"/>
    <property type="match status" value="1"/>
</dbReference>
<evidence type="ECO:0000313" key="2">
    <source>
        <dbReference type="EMBL" id="KAG1810425.1"/>
    </source>
</evidence>
<sequence length="653" mass="72975">MMDFQGDVFAYWGRNIIEDYNDALFQNISLAPTDFEETSQLPALSKHGYGPPGTVGILGAGVGGLYTALILDSLDIKYEILEASDRTGGRLHTYDFPNGGEYDYCDIGAMRFPLPKKDAQGNYKMGVMMRLGELINYSKLNNIDAVEPAPPSTTVNRRPFTWGSCRAPLNSHLIDYHMTSKRQGHFLYFNNQRYRVSQTSHPPDFHAQELGVDPQYIAAGAENIIKDVISPFAKDLIKDLEQNVDSGWKNLREHDAYSLRSFMSFKYTPTISLQIPRTSLSTNTINWCEVLNGCTGSFDVALTEWVVDSLAFNGVESQTFGQVEWKCFKGGSQVLINYMETYLTANGTESLIQFNKKVTSISQSGDLAMNVSVRGECSPRTYSHVISAIPLPGLRLIELGGAGLNVMQRNALRKLRYDTSVKVGMRFRSAWWTELFDIIGGQSSTDLPIRSIVYPSHGAESSTPSTVLLASYCWENDAERLGALINTGKIECEEQLKELVLRNLAEVHNVDYSFLLDQYVDMHAWNWGDNPLTAGAFASFGPGDFCDLYKALTVPNANKRLHFAGEAISTRHAWIVGALDSAWRAVYEYLLASGQQEKIQRFFDLWGQNVEWTCQSKHGKHDPTDPNTILRVHMGCSYAGELAGQELVHVSIR</sequence>
<dbReference type="SUPFAM" id="SSF54373">
    <property type="entry name" value="FAD-linked reductases, C-terminal domain"/>
    <property type="match status" value="1"/>
</dbReference>
<dbReference type="AlphaFoldDB" id="A0A9P7JA48"/>
<protein>
    <recommendedName>
        <fullName evidence="1">Amine oxidase domain-containing protein</fullName>
    </recommendedName>
</protein>
<reference evidence="2" key="1">
    <citation type="journal article" date="2020" name="New Phytol.">
        <title>Comparative genomics reveals dynamic genome evolution in host specialist ectomycorrhizal fungi.</title>
        <authorList>
            <person name="Lofgren L.A."/>
            <person name="Nguyen N.H."/>
            <person name="Vilgalys R."/>
            <person name="Ruytinx J."/>
            <person name="Liao H.L."/>
            <person name="Branco S."/>
            <person name="Kuo A."/>
            <person name="LaButti K."/>
            <person name="Lipzen A."/>
            <person name="Andreopoulos W."/>
            <person name="Pangilinan J."/>
            <person name="Riley R."/>
            <person name="Hundley H."/>
            <person name="Na H."/>
            <person name="Barry K."/>
            <person name="Grigoriev I.V."/>
            <person name="Stajich J.E."/>
            <person name="Kennedy P.G."/>
        </authorList>
    </citation>
    <scope>NUCLEOTIDE SEQUENCE</scope>
    <source>
        <strain evidence="2">S12</strain>
    </source>
</reference>
<dbReference type="PANTHER" id="PTHR10742:SF342">
    <property type="entry name" value="AMINE OXIDASE"/>
    <property type="match status" value="1"/>
</dbReference>
<evidence type="ECO:0000259" key="1">
    <source>
        <dbReference type="Pfam" id="PF01593"/>
    </source>
</evidence>